<gene>
    <name evidence="2" type="ORF">FF38_10154</name>
</gene>
<dbReference type="OMA" id="YMKAGNQ"/>
<organism evidence="2 3">
    <name type="scientific">Lucilia cuprina</name>
    <name type="common">Green bottle fly</name>
    <name type="synonym">Australian sheep blowfly</name>
    <dbReference type="NCBI Taxonomy" id="7375"/>
    <lineage>
        <taxon>Eukaryota</taxon>
        <taxon>Metazoa</taxon>
        <taxon>Ecdysozoa</taxon>
        <taxon>Arthropoda</taxon>
        <taxon>Hexapoda</taxon>
        <taxon>Insecta</taxon>
        <taxon>Pterygota</taxon>
        <taxon>Neoptera</taxon>
        <taxon>Endopterygota</taxon>
        <taxon>Diptera</taxon>
        <taxon>Brachycera</taxon>
        <taxon>Muscomorpha</taxon>
        <taxon>Oestroidea</taxon>
        <taxon>Calliphoridae</taxon>
        <taxon>Luciliinae</taxon>
        <taxon>Lucilia</taxon>
    </lineage>
</organism>
<feature type="compositionally biased region" description="Basic and acidic residues" evidence="1">
    <location>
        <begin position="33"/>
        <end position="48"/>
    </location>
</feature>
<reference evidence="2 3" key="1">
    <citation type="journal article" date="2015" name="Nat. Commun.">
        <title>Lucilia cuprina genome unlocks parasitic fly biology to underpin future interventions.</title>
        <authorList>
            <person name="Anstead C.A."/>
            <person name="Korhonen P.K."/>
            <person name="Young N.D."/>
            <person name="Hall R.S."/>
            <person name="Jex A.R."/>
            <person name="Murali S.C."/>
            <person name="Hughes D.S."/>
            <person name="Lee S.F."/>
            <person name="Perry T."/>
            <person name="Stroehlein A.J."/>
            <person name="Ansell B.R."/>
            <person name="Breugelmans B."/>
            <person name="Hofmann A."/>
            <person name="Qu J."/>
            <person name="Dugan S."/>
            <person name="Lee S.L."/>
            <person name="Chao H."/>
            <person name="Dinh H."/>
            <person name="Han Y."/>
            <person name="Doddapaneni H.V."/>
            <person name="Worley K.C."/>
            <person name="Muzny D.M."/>
            <person name="Ioannidis P."/>
            <person name="Waterhouse R.M."/>
            <person name="Zdobnov E.M."/>
            <person name="James P.J."/>
            <person name="Bagnall N.H."/>
            <person name="Kotze A.C."/>
            <person name="Gibbs R.A."/>
            <person name="Richards S."/>
            <person name="Batterham P."/>
            <person name="Gasser R.B."/>
        </authorList>
    </citation>
    <scope>NUCLEOTIDE SEQUENCE [LARGE SCALE GENOMIC DNA]</scope>
    <source>
        <strain evidence="2 3">LS</strain>
        <tissue evidence="2">Full body</tissue>
    </source>
</reference>
<dbReference type="InterPro" id="IPR016024">
    <property type="entry name" value="ARM-type_fold"/>
</dbReference>
<evidence type="ECO:0000313" key="2">
    <source>
        <dbReference type="EMBL" id="KNC29025.1"/>
    </source>
</evidence>
<evidence type="ECO:0000256" key="1">
    <source>
        <dbReference type="SAM" id="MobiDB-lite"/>
    </source>
</evidence>
<dbReference type="PANTHER" id="PTHR46241">
    <property type="entry name" value="ARMADILLO REPEAT-CONTAINING PROTEIN 4 ARMC4"/>
    <property type="match status" value="1"/>
</dbReference>
<proteinExistence type="predicted"/>
<dbReference type="SMART" id="SM00185">
    <property type="entry name" value="ARM"/>
    <property type="match status" value="10"/>
</dbReference>
<dbReference type="Gene3D" id="1.25.10.10">
    <property type="entry name" value="Leucine-rich Repeat Variant"/>
    <property type="match status" value="3"/>
</dbReference>
<dbReference type="STRING" id="7375.A0A0L0C9Y7"/>
<protein>
    <recommendedName>
        <fullName evidence="4">Armadillo repeat-containing protein gudu</fullName>
    </recommendedName>
</protein>
<sequence length="710" mass="78128">MTDVHASIANEEHAPNTYSANLDPLNKNTNDTSVERDHNEETQMESKTKLRFRRPKNQQKCGSCPERHTNVKSSIYVQDSDSTEVDSSTDEEERWKDVARAAEIPADYYNIQKLVKYIKAGNQTATIVSLCCLQDYDLTTQINQFAIQDIGGLEVLVNILECNDAKCRLGALTVMADISLNIDIRKTIVDLDGIPLIIDILNSSMKDLKTVAAETLANVAKVRLARKYVRTCGGIPKLVDLLDVKLHILQTPREELTSEEIEQLNMARAGAKALWSLSDSKHNKELMRKSGIVPLMARLLKSCHIDVVIPIMGTIQKCASQPKFQLAITTEGMIADIVNHLSSSNLDLKMEGSTALYKCAFDQVTRDLVREAGGLEPLVAIIKDKTVRDNKPLLIGATGAIWMCAISEDNVKKFDQLRTVNHLISLLNDESDTVLTNVAGAIAECVRFQNNRDVLRNSNGLPALVSLLNSSHAPLLENLAKALKECAEDMESMRILEELDAVRLIWSLLKNSNTRVQAYAAYAICPCVQNANESGELVRSLVGAMELVVGLLKSKDILVLSAVCAAIATIAKDSTNLAILTDLKVIYKLAGLVNTTEDLLRKNLAAAIASCATFGNNTQELGRLRTVTPIVSYMTSDDPEVHRTTAMALEKLSMDPQNCITMHQSGVVPFLLECVGSTNKELQLAAAGCLRNIRELALRAEEYLLKIDED</sequence>
<dbReference type="Pfam" id="PF00514">
    <property type="entry name" value="Arm"/>
    <property type="match status" value="2"/>
</dbReference>
<dbReference type="InterPro" id="IPR011989">
    <property type="entry name" value="ARM-like"/>
</dbReference>
<keyword evidence="3" id="KW-1185">Reference proteome</keyword>
<feature type="region of interest" description="Disordered" evidence="1">
    <location>
        <begin position="1"/>
        <end position="67"/>
    </location>
</feature>
<name>A0A0L0C9Y7_LUCCU</name>
<dbReference type="InterPro" id="IPR000225">
    <property type="entry name" value="Armadillo"/>
</dbReference>
<dbReference type="AlphaFoldDB" id="A0A0L0C9Y7"/>
<feature type="compositionally biased region" description="Polar residues" evidence="1">
    <location>
        <begin position="16"/>
        <end position="32"/>
    </location>
</feature>
<dbReference type="OrthoDB" id="1683831at2759"/>
<evidence type="ECO:0008006" key="4">
    <source>
        <dbReference type="Google" id="ProtNLM"/>
    </source>
</evidence>
<comment type="caution">
    <text evidence="2">The sequence shown here is derived from an EMBL/GenBank/DDBJ whole genome shotgun (WGS) entry which is preliminary data.</text>
</comment>
<accession>A0A0L0C9Y7</accession>
<dbReference type="SUPFAM" id="SSF48371">
    <property type="entry name" value="ARM repeat"/>
    <property type="match status" value="2"/>
</dbReference>
<dbReference type="PANTHER" id="PTHR46241:SF1">
    <property type="entry name" value="OUTER DYNEIN ARM-DOCKING COMPLEX SUBUNIT 2"/>
    <property type="match status" value="1"/>
</dbReference>
<evidence type="ECO:0000313" key="3">
    <source>
        <dbReference type="Proteomes" id="UP000037069"/>
    </source>
</evidence>
<dbReference type="EMBL" id="JRES01000714">
    <property type="protein sequence ID" value="KNC29025.1"/>
    <property type="molecule type" value="Genomic_DNA"/>
</dbReference>
<dbReference type="Proteomes" id="UP000037069">
    <property type="component" value="Unassembled WGS sequence"/>
</dbReference>